<keyword evidence="11" id="KW-1185">Reference proteome</keyword>
<proteinExistence type="inferred from homology"/>
<organism evidence="10 11">
    <name type="scientific">Rhodotorula taiwanensis</name>
    <dbReference type="NCBI Taxonomy" id="741276"/>
    <lineage>
        <taxon>Eukaryota</taxon>
        <taxon>Fungi</taxon>
        <taxon>Dikarya</taxon>
        <taxon>Basidiomycota</taxon>
        <taxon>Pucciniomycotina</taxon>
        <taxon>Microbotryomycetes</taxon>
        <taxon>Sporidiobolales</taxon>
        <taxon>Sporidiobolaceae</taxon>
        <taxon>Rhodotorula</taxon>
    </lineage>
</organism>
<dbReference type="SMART" id="SM00236">
    <property type="entry name" value="fCBD"/>
    <property type="match status" value="2"/>
</dbReference>
<keyword evidence="2" id="KW-0479">Metal-binding</keyword>
<dbReference type="PANTHER" id="PTHR11709">
    <property type="entry name" value="MULTI-COPPER OXIDASE"/>
    <property type="match status" value="1"/>
</dbReference>
<dbReference type="GO" id="GO:0030248">
    <property type="term" value="F:cellulose binding"/>
    <property type="evidence" value="ECO:0007669"/>
    <property type="project" value="InterPro"/>
</dbReference>
<evidence type="ECO:0000256" key="6">
    <source>
        <dbReference type="ARBA" id="ARBA00023180"/>
    </source>
</evidence>
<dbReference type="InterPro" id="IPR011707">
    <property type="entry name" value="Cu-oxidase-like_N"/>
</dbReference>
<feature type="signal peptide" evidence="8">
    <location>
        <begin position="1"/>
        <end position="27"/>
    </location>
</feature>
<dbReference type="PROSITE" id="PS51164">
    <property type="entry name" value="CBM1_2"/>
    <property type="match status" value="2"/>
</dbReference>
<feature type="domain" description="CBM1" evidence="9">
    <location>
        <begin position="81"/>
        <end position="117"/>
    </location>
</feature>
<dbReference type="PROSITE" id="PS00080">
    <property type="entry name" value="MULTICOPPER_OXIDASE2"/>
    <property type="match status" value="1"/>
</dbReference>
<dbReference type="GO" id="GO:0005507">
    <property type="term" value="F:copper ion binding"/>
    <property type="evidence" value="ECO:0007669"/>
    <property type="project" value="InterPro"/>
</dbReference>
<reference evidence="10 11" key="1">
    <citation type="journal article" date="2018" name="Front. Microbiol.">
        <title>Prospects for Fungal Bioremediation of Acidic Radioactive Waste Sites: Characterization and Genome Sequence of Rhodotorula taiwanensis MD1149.</title>
        <authorList>
            <person name="Tkavc R."/>
            <person name="Matrosova V.Y."/>
            <person name="Grichenko O.E."/>
            <person name="Gostincar C."/>
            <person name="Volpe R.P."/>
            <person name="Klimenkova P."/>
            <person name="Gaidamakova E.K."/>
            <person name="Zhou C.E."/>
            <person name="Stewart B.J."/>
            <person name="Lyman M.G."/>
            <person name="Malfatti S.A."/>
            <person name="Rubinfeld B."/>
            <person name="Courtot M."/>
            <person name="Singh J."/>
            <person name="Dalgard C.L."/>
            <person name="Hamilton T."/>
            <person name="Frey K.G."/>
            <person name="Gunde-Cimerman N."/>
            <person name="Dugan L."/>
            <person name="Daly M.J."/>
        </authorList>
    </citation>
    <scope>NUCLEOTIDE SEQUENCE [LARGE SCALE GENOMIC DNA]</scope>
    <source>
        <strain evidence="10 11">MD1149</strain>
    </source>
</reference>
<dbReference type="SUPFAM" id="SSF57180">
    <property type="entry name" value="Cellulose-binding domain"/>
    <property type="match status" value="2"/>
</dbReference>
<dbReference type="PROSITE" id="PS00562">
    <property type="entry name" value="CBM1_1"/>
    <property type="match status" value="1"/>
</dbReference>
<dbReference type="CDD" id="cd13857">
    <property type="entry name" value="CuRO_1_Diphenol_Ox"/>
    <property type="match status" value="1"/>
</dbReference>
<dbReference type="InterPro" id="IPR045087">
    <property type="entry name" value="Cu-oxidase_fam"/>
</dbReference>
<dbReference type="GO" id="GO:0005975">
    <property type="term" value="P:carbohydrate metabolic process"/>
    <property type="evidence" value="ECO:0007669"/>
    <property type="project" value="InterPro"/>
</dbReference>
<keyword evidence="6" id="KW-0325">Glycoprotein</keyword>
<keyword evidence="4" id="KW-0560">Oxidoreductase</keyword>
<dbReference type="PANTHER" id="PTHR11709:SF414">
    <property type="entry name" value="ADR239WP"/>
    <property type="match status" value="1"/>
</dbReference>
<dbReference type="GO" id="GO:0005576">
    <property type="term" value="C:extracellular region"/>
    <property type="evidence" value="ECO:0007669"/>
    <property type="project" value="InterPro"/>
</dbReference>
<feature type="chain" id="PRO_5015658312" description="CBM1 domain-containing protein" evidence="8">
    <location>
        <begin position="28"/>
        <end position="782"/>
    </location>
</feature>
<accession>A0A2S5B2S9</accession>
<dbReference type="GO" id="GO:0016491">
    <property type="term" value="F:oxidoreductase activity"/>
    <property type="evidence" value="ECO:0007669"/>
    <property type="project" value="UniProtKB-KW"/>
</dbReference>
<gene>
    <name evidence="10" type="ORF">BMF94_5849</name>
</gene>
<evidence type="ECO:0000256" key="5">
    <source>
        <dbReference type="ARBA" id="ARBA00023008"/>
    </source>
</evidence>
<evidence type="ECO:0000256" key="7">
    <source>
        <dbReference type="SAM" id="MobiDB-lite"/>
    </source>
</evidence>
<dbReference type="InterPro" id="IPR000254">
    <property type="entry name" value="CBD"/>
</dbReference>
<dbReference type="OrthoDB" id="2121828at2759"/>
<comment type="caution">
    <text evidence="10">The sequence shown here is derived from an EMBL/GenBank/DDBJ whole genome shotgun (WGS) entry which is preliminary data.</text>
</comment>
<dbReference type="InterPro" id="IPR011706">
    <property type="entry name" value="Cu-oxidase_C"/>
</dbReference>
<evidence type="ECO:0000256" key="2">
    <source>
        <dbReference type="ARBA" id="ARBA00022723"/>
    </source>
</evidence>
<feature type="region of interest" description="Disordered" evidence="7">
    <location>
        <begin position="121"/>
        <end position="199"/>
    </location>
</feature>
<protein>
    <recommendedName>
        <fullName evidence="9">CBM1 domain-containing protein</fullName>
    </recommendedName>
</protein>
<dbReference type="Pfam" id="PF00394">
    <property type="entry name" value="Cu-oxidase"/>
    <property type="match status" value="1"/>
</dbReference>
<keyword evidence="5" id="KW-0186">Copper</keyword>
<dbReference type="InterPro" id="IPR002355">
    <property type="entry name" value="Cu_oxidase_Cu_BS"/>
</dbReference>
<dbReference type="InterPro" id="IPR008972">
    <property type="entry name" value="Cupredoxin"/>
</dbReference>
<dbReference type="Pfam" id="PF07732">
    <property type="entry name" value="Cu-oxidase_3"/>
    <property type="match status" value="1"/>
</dbReference>
<evidence type="ECO:0000256" key="4">
    <source>
        <dbReference type="ARBA" id="ARBA00023002"/>
    </source>
</evidence>
<feature type="domain" description="CBM1" evidence="9">
    <location>
        <begin position="37"/>
        <end position="73"/>
    </location>
</feature>
<feature type="compositionally biased region" description="Low complexity" evidence="7">
    <location>
        <begin position="121"/>
        <end position="188"/>
    </location>
</feature>
<dbReference type="SUPFAM" id="SSF49503">
    <property type="entry name" value="Cupredoxins"/>
    <property type="match status" value="3"/>
</dbReference>
<dbReference type="Proteomes" id="UP000237144">
    <property type="component" value="Unassembled WGS sequence"/>
</dbReference>
<evidence type="ECO:0000256" key="8">
    <source>
        <dbReference type="SAM" id="SignalP"/>
    </source>
</evidence>
<name>A0A2S5B2S9_9BASI</name>
<dbReference type="InterPro" id="IPR035971">
    <property type="entry name" value="CBD_sf"/>
</dbReference>
<dbReference type="Pfam" id="PF00734">
    <property type="entry name" value="CBM_1"/>
    <property type="match status" value="2"/>
</dbReference>
<dbReference type="EMBL" id="PJQD01000086">
    <property type="protein sequence ID" value="POY71092.1"/>
    <property type="molecule type" value="Genomic_DNA"/>
</dbReference>
<dbReference type="InterPro" id="IPR001117">
    <property type="entry name" value="Cu-oxidase_2nd"/>
</dbReference>
<evidence type="ECO:0000313" key="11">
    <source>
        <dbReference type="Proteomes" id="UP000237144"/>
    </source>
</evidence>
<keyword evidence="3 8" id="KW-0732">Signal</keyword>
<evidence type="ECO:0000313" key="10">
    <source>
        <dbReference type="EMBL" id="POY71092.1"/>
    </source>
</evidence>
<dbReference type="AlphaFoldDB" id="A0A2S5B2S9"/>
<evidence type="ECO:0000256" key="1">
    <source>
        <dbReference type="ARBA" id="ARBA00010609"/>
    </source>
</evidence>
<comment type="similarity">
    <text evidence="1">Belongs to the multicopper oxidase family.</text>
</comment>
<dbReference type="Pfam" id="PF07731">
    <property type="entry name" value="Cu-oxidase_2"/>
    <property type="match status" value="1"/>
</dbReference>
<evidence type="ECO:0000259" key="9">
    <source>
        <dbReference type="PROSITE" id="PS51164"/>
    </source>
</evidence>
<dbReference type="Gene3D" id="2.60.40.420">
    <property type="entry name" value="Cupredoxins - blue copper proteins"/>
    <property type="match status" value="3"/>
</dbReference>
<dbReference type="STRING" id="741276.A0A2S5B2S9"/>
<evidence type="ECO:0000256" key="3">
    <source>
        <dbReference type="ARBA" id="ARBA00022729"/>
    </source>
</evidence>
<sequence>MTRLHPLVLGMIASLAGSLFANSPVSAAPNNGGSVSKCADAYGQCGGLDWKGPRCCPFGWACSKSNDWYSQCKKTLDGSGCTNGEWSQCGGREYQGEKCCVKGTYCKYDSEWWSYCAAKPSSSHYSSSSHRPTTTTHKPTTTTHKPTSTHKPTTMTHKPTTTTHKPTTTTHKPTTTTHKPTTTTHKPTSTPPVSYPTVANKPKELRLSPKWDINAPPQDREFYWEISEVPGAIDGFNRTMLVVNGQYPGPLIEVNNGDTVVVHVTNRLPEAVTLHWHGLHQNGTQWQDGPSGVTQCPIRPGVSYTYRFLVHDVDQYGTYWWHAHRRALYIDGITGPLIVHARNDPLKRGRDFDIDQVIMLHDHYHQLSEVITEGLLTAQGFNGSAIAPSPKSMVINGVGIYNCDFATVNDTCRQLTQLDLPELRFPPNKRVRLRFIHEGAHPPFRVSVDEHVLNVIEADDTPVHALPVHRIQIATAQRYSAILDTTGHKVGDSFYLRSQMNTNCLGLPFTDLDPDGRLIIRIGEDHDDLPRTLPTSVDWSDPTTGNCTDLNPALLSPIVARDAPSHVDHVRVFNSSFAVPSGIFKWTINDITFENFAFDPLLQRVQRGESIPPMRTAVITTGLEVIDLVIQNIQGADHPFHLHNTPMYVLSSGPGLITPEQASRLQHNLTNPLRRDTITVAPGTYQVVRLITDVPGVSLLHCHIVFHQVQGLLGVIVSQPDRIRQFQIPQDNLDLCAGGNTSAIDPGRKRSLPPPPALLPAEPVAAAAVKSSRRSLRHWLDF</sequence>